<dbReference type="NCBIfam" id="TIGR02719">
    <property type="entry name" value="repress_PhaQ"/>
    <property type="match status" value="1"/>
</dbReference>
<dbReference type="InterPro" id="IPR036390">
    <property type="entry name" value="WH_DNA-bd_sf"/>
</dbReference>
<dbReference type="PANTHER" id="PTHR33169">
    <property type="entry name" value="PADR-FAMILY TRANSCRIPTIONAL REGULATOR"/>
    <property type="match status" value="1"/>
</dbReference>
<keyword evidence="4" id="KW-1185">Reference proteome</keyword>
<evidence type="ECO:0000259" key="2">
    <source>
        <dbReference type="Pfam" id="PF03551"/>
    </source>
</evidence>
<name>U1YH55_ANEAE</name>
<evidence type="ECO:0000313" key="4">
    <source>
        <dbReference type="Proteomes" id="UP000016511"/>
    </source>
</evidence>
<organism evidence="3 4">
    <name type="scientific">Aneurinibacillus aneurinilyticus ATCC 12856</name>
    <dbReference type="NCBI Taxonomy" id="649747"/>
    <lineage>
        <taxon>Bacteria</taxon>
        <taxon>Bacillati</taxon>
        <taxon>Bacillota</taxon>
        <taxon>Bacilli</taxon>
        <taxon>Bacillales</taxon>
        <taxon>Paenibacillaceae</taxon>
        <taxon>Aneurinibacillus group</taxon>
        <taxon>Aneurinibacillus</taxon>
    </lineage>
</organism>
<reference evidence="3 4" key="1">
    <citation type="submission" date="2013-08" db="EMBL/GenBank/DDBJ databases">
        <authorList>
            <person name="Weinstock G."/>
            <person name="Sodergren E."/>
            <person name="Wylie T."/>
            <person name="Fulton L."/>
            <person name="Fulton R."/>
            <person name="Fronick C."/>
            <person name="O'Laughlin M."/>
            <person name="Godfrey J."/>
            <person name="Miner T."/>
            <person name="Herter B."/>
            <person name="Appelbaum E."/>
            <person name="Cordes M."/>
            <person name="Lek S."/>
            <person name="Wollam A."/>
            <person name="Pepin K.H."/>
            <person name="Palsikar V.B."/>
            <person name="Mitreva M."/>
            <person name="Wilson R.K."/>
        </authorList>
    </citation>
    <scope>NUCLEOTIDE SEQUENCE [LARGE SCALE GENOMIC DNA]</scope>
    <source>
        <strain evidence="3 4">ATCC 12856</strain>
    </source>
</reference>
<gene>
    <name evidence="3" type="ORF">HMPREF0083_01740</name>
</gene>
<dbReference type="STRING" id="649747.HMPREF0083_01740"/>
<protein>
    <submittedName>
        <fullName evidence="3">Poly-beta-hydroxybutyrate-responsive repressor</fullName>
    </submittedName>
</protein>
<accession>U1YH55</accession>
<dbReference type="Proteomes" id="UP000016511">
    <property type="component" value="Unassembled WGS sequence"/>
</dbReference>
<dbReference type="Gene3D" id="1.10.10.10">
    <property type="entry name" value="Winged helix-like DNA-binding domain superfamily/Winged helix DNA-binding domain"/>
    <property type="match status" value="1"/>
</dbReference>
<dbReference type="AlphaFoldDB" id="U1YH55"/>
<proteinExistence type="predicted"/>
<comment type="caution">
    <text evidence="3">The sequence shown here is derived from an EMBL/GenBank/DDBJ whole genome shotgun (WGS) entry which is preliminary data.</text>
</comment>
<dbReference type="PANTHER" id="PTHR33169:SF14">
    <property type="entry name" value="TRANSCRIPTIONAL REGULATOR RV3488"/>
    <property type="match status" value="1"/>
</dbReference>
<evidence type="ECO:0000256" key="1">
    <source>
        <dbReference type="SAM" id="MobiDB-lite"/>
    </source>
</evidence>
<dbReference type="Pfam" id="PF03551">
    <property type="entry name" value="PadR"/>
    <property type="match status" value="1"/>
</dbReference>
<dbReference type="eggNOG" id="COG1695">
    <property type="taxonomic scope" value="Bacteria"/>
</dbReference>
<dbReference type="HOGENOM" id="CLU_063440_5_0_9"/>
<dbReference type="PATRIC" id="fig|649747.3.peg.1572"/>
<dbReference type="InterPro" id="IPR014091">
    <property type="entry name" value="Tscrpt_rep_PHB_PhaQ"/>
</dbReference>
<evidence type="ECO:0000313" key="3">
    <source>
        <dbReference type="EMBL" id="ERI10126.1"/>
    </source>
</evidence>
<dbReference type="InterPro" id="IPR036388">
    <property type="entry name" value="WH-like_DNA-bd_sf"/>
</dbReference>
<dbReference type="EMBL" id="AWSJ01000119">
    <property type="protein sequence ID" value="ERI10126.1"/>
    <property type="molecule type" value="Genomic_DNA"/>
</dbReference>
<dbReference type="InterPro" id="IPR005149">
    <property type="entry name" value="Tscrpt_reg_PadR_N"/>
</dbReference>
<feature type="region of interest" description="Disordered" evidence="1">
    <location>
        <begin position="1"/>
        <end position="23"/>
    </location>
</feature>
<feature type="domain" description="Transcription regulator PadR N-terminal" evidence="2">
    <location>
        <begin position="38"/>
        <end position="105"/>
    </location>
</feature>
<sequence length="147" mass="16947">MHMSASEENSRSGAQSKDEKTIGGAPKNLMVPFLLLSLRGWNVHGYELIQQLIKFGFPSIDQGNVYRTLRQLEKDNMVKSEWDTSTGGPAKRIYSLTDAGEQYLKSWASSLEQYQSMLDRFFTMYTGFFMPSSMDMYRTDKEKKEEK</sequence>
<dbReference type="SUPFAM" id="SSF46785">
    <property type="entry name" value="Winged helix' DNA-binding domain"/>
    <property type="match status" value="1"/>
</dbReference>
<dbReference type="InterPro" id="IPR052509">
    <property type="entry name" value="Metal_resp_DNA-bind_regulator"/>
</dbReference>